<feature type="transmembrane region" description="Helical" evidence="8">
    <location>
        <begin position="375"/>
        <end position="395"/>
    </location>
</feature>
<evidence type="ECO:0000256" key="7">
    <source>
        <dbReference type="RuleBase" id="RU000320"/>
    </source>
</evidence>
<protein>
    <submittedName>
        <fullName evidence="10">Multicomponent K+:H+ antiporter subunit D</fullName>
    </submittedName>
</protein>
<evidence type="ECO:0000256" key="8">
    <source>
        <dbReference type="SAM" id="Phobius"/>
    </source>
</evidence>
<dbReference type="RefSeq" id="WP_072326986.1">
    <property type="nucleotide sequence ID" value="NZ_FPJW01000011.1"/>
</dbReference>
<feature type="transmembrane region" description="Helical" evidence="8">
    <location>
        <begin position="336"/>
        <end position="354"/>
    </location>
</feature>
<dbReference type="OrthoDB" id="9768329at2"/>
<keyword evidence="5 8" id="KW-1133">Transmembrane helix</keyword>
<keyword evidence="11" id="KW-1185">Reference proteome</keyword>
<dbReference type="EMBL" id="FPJW01000011">
    <property type="protein sequence ID" value="SFX72904.1"/>
    <property type="molecule type" value="Genomic_DNA"/>
</dbReference>
<gene>
    <name evidence="10" type="ORF">SAMN02745752_02667</name>
</gene>
<evidence type="ECO:0000259" key="9">
    <source>
        <dbReference type="Pfam" id="PF00361"/>
    </source>
</evidence>
<name>A0A1K1ZFN4_9GAMM</name>
<dbReference type="NCBIfam" id="NF009309">
    <property type="entry name" value="PRK12666.1"/>
    <property type="match status" value="1"/>
</dbReference>
<feature type="transmembrane region" description="Helical" evidence="8">
    <location>
        <begin position="164"/>
        <end position="186"/>
    </location>
</feature>
<feature type="domain" description="NADH:quinone oxidoreductase/Mrp antiporter transmembrane" evidence="9">
    <location>
        <begin position="129"/>
        <end position="417"/>
    </location>
</feature>
<organism evidence="10 11">
    <name type="scientific">Marinospirillum alkaliphilum DSM 21637</name>
    <dbReference type="NCBI Taxonomy" id="1122209"/>
    <lineage>
        <taxon>Bacteria</taxon>
        <taxon>Pseudomonadati</taxon>
        <taxon>Pseudomonadota</taxon>
        <taxon>Gammaproteobacteria</taxon>
        <taxon>Oceanospirillales</taxon>
        <taxon>Oceanospirillaceae</taxon>
        <taxon>Marinospirillum</taxon>
    </lineage>
</organism>
<dbReference type="AlphaFoldDB" id="A0A1K1ZFN4"/>
<dbReference type="PANTHER" id="PTHR42703:SF1">
    <property type="entry name" value="NA(+)_H(+) ANTIPORTER SUBUNIT D1"/>
    <property type="match status" value="1"/>
</dbReference>
<keyword evidence="6 8" id="KW-0472">Membrane</keyword>
<dbReference type="STRING" id="1122209.SAMN02745752_02667"/>
<feature type="transmembrane region" description="Helical" evidence="8">
    <location>
        <begin position="452"/>
        <end position="473"/>
    </location>
</feature>
<evidence type="ECO:0000256" key="3">
    <source>
        <dbReference type="ARBA" id="ARBA00022475"/>
    </source>
</evidence>
<evidence type="ECO:0000256" key="1">
    <source>
        <dbReference type="ARBA" id="ARBA00004651"/>
    </source>
</evidence>
<evidence type="ECO:0000256" key="6">
    <source>
        <dbReference type="ARBA" id="ARBA00023136"/>
    </source>
</evidence>
<evidence type="ECO:0000313" key="10">
    <source>
        <dbReference type="EMBL" id="SFX72904.1"/>
    </source>
</evidence>
<feature type="transmembrane region" description="Helical" evidence="8">
    <location>
        <begin position="239"/>
        <end position="260"/>
    </location>
</feature>
<evidence type="ECO:0000256" key="5">
    <source>
        <dbReference type="ARBA" id="ARBA00022989"/>
    </source>
</evidence>
<dbReference type="PANTHER" id="PTHR42703">
    <property type="entry name" value="NADH DEHYDROGENASE"/>
    <property type="match status" value="1"/>
</dbReference>
<keyword evidence="3" id="KW-1003">Cell membrane</keyword>
<feature type="transmembrane region" description="Helical" evidence="8">
    <location>
        <begin position="306"/>
        <end position="324"/>
    </location>
</feature>
<dbReference type="PRINTS" id="PR01437">
    <property type="entry name" value="NUOXDRDTASE4"/>
</dbReference>
<evidence type="ECO:0000256" key="2">
    <source>
        <dbReference type="ARBA" id="ARBA00005346"/>
    </source>
</evidence>
<feature type="transmembrane region" description="Helical" evidence="8">
    <location>
        <begin position="6"/>
        <end position="23"/>
    </location>
</feature>
<comment type="similarity">
    <text evidence="2">Belongs to the CPA3 antiporters (TC 2.A.63) subunit D family.</text>
</comment>
<feature type="transmembrane region" description="Helical" evidence="8">
    <location>
        <begin position="134"/>
        <end position="152"/>
    </location>
</feature>
<feature type="transmembrane region" description="Helical" evidence="8">
    <location>
        <begin position="72"/>
        <end position="99"/>
    </location>
</feature>
<evidence type="ECO:0000256" key="4">
    <source>
        <dbReference type="ARBA" id="ARBA00022692"/>
    </source>
</evidence>
<accession>A0A1K1ZFN4</accession>
<dbReference type="GO" id="GO:0005886">
    <property type="term" value="C:plasma membrane"/>
    <property type="evidence" value="ECO:0007669"/>
    <property type="project" value="UniProtKB-SubCell"/>
</dbReference>
<sequence length="504" mass="53734">MLTQHLPILPIIFPMLMGALLLLPPLGTNLQRQRITALISGVLLVALAIWLLQVSHLEGTQLYFLGDWKPPFGILFVADRVSALLVLLTAVLALGAMLYATGGEDRVGMHFYPLFMFQITGINGAFLTGDLFNLFVFFEVLLIASYSLLIHGGGKHRTQAGMHYVILNLVGSALFLFALGIIYGTLGTLNMADMAVRVHGLEEDQLALTKAGGLLLLLVFSLKAALLPLHFWLPRTYSAASAPVAALFAIMTKVGIYSIYRVHTLAFGPEAGDVASLAQPWLWPFALLTLAIGTIGVLASHSLRVLAANLVIISVGTLLVAAALESTEAMTAALYYLVHSTLISGALFLLADAIGKQRGKPGDRLVRGRQLKQPVLLGSAFFLAALIAVGMPPFSGFVGKLMLLQAADTPATASWIWPAILISGLASIVALSRAGTTLFWRVSGDDPAAVTAPVLQMSGVWLLLLCSPLLVAFGGPVTEFMALAAEQLFDVQQFVDLILVSGAE</sequence>
<dbReference type="InterPro" id="IPR050586">
    <property type="entry name" value="CPA3_Na-H_Antiporter_D"/>
</dbReference>
<feature type="transmembrane region" description="Helical" evidence="8">
    <location>
        <begin position="111"/>
        <end position="128"/>
    </location>
</feature>
<feature type="transmembrane region" description="Helical" evidence="8">
    <location>
        <begin position="280"/>
        <end position="299"/>
    </location>
</feature>
<evidence type="ECO:0000313" key="11">
    <source>
        <dbReference type="Proteomes" id="UP000182350"/>
    </source>
</evidence>
<feature type="transmembrane region" description="Helical" evidence="8">
    <location>
        <begin position="35"/>
        <end position="52"/>
    </location>
</feature>
<feature type="transmembrane region" description="Helical" evidence="8">
    <location>
        <begin position="206"/>
        <end position="227"/>
    </location>
</feature>
<proteinExistence type="inferred from homology"/>
<dbReference type="Pfam" id="PF00361">
    <property type="entry name" value="Proton_antipo_M"/>
    <property type="match status" value="1"/>
</dbReference>
<comment type="subcellular location">
    <subcellularLocation>
        <location evidence="1">Cell membrane</location>
        <topology evidence="1">Multi-pass membrane protein</topology>
    </subcellularLocation>
    <subcellularLocation>
        <location evidence="7">Membrane</location>
        <topology evidence="7">Multi-pass membrane protein</topology>
    </subcellularLocation>
</comment>
<dbReference type="GO" id="GO:0008137">
    <property type="term" value="F:NADH dehydrogenase (ubiquinone) activity"/>
    <property type="evidence" value="ECO:0007669"/>
    <property type="project" value="InterPro"/>
</dbReference>
<dbReference type="InterPro" id="IPR001750">
    <property type="entry name" value="ND/Mrp_TM"/>
</dbReference>
<dbReference type="GO" id="GO:0042773">
    <property type="term" value="P:ATP synthesis coupled electron transport"/>
    <property type="evidence" value="ECO:0007669"/>
    <property type="project" value="InterPro"/>
</dbReference>
<dbReference type="Proteomes" id="UP000182350">
    <property type="component" value="Unassembled WGS sequence"/>
</dbReference>
<reference evidence="10 11" key="1">
    <citation type="submission" date="2016-11" db="EMBL/GenBank/DDBJ databases">
        <authorList>
            <person name="Jaros S."/>
            <person name="Januszkiewicz K."/>
            <person name="Wedrychowicz H."/>
        </authorList>
    </citation>
    <scope>NUCLEOTIDE SEQUENCE [LARGE SCALE GENOMIC DNA]</scope>
    <source>
        <strain evidence="10 11">DSM 21637</strain>
    </source>
</reference>
<keyword evidence="4 7" id="KW-0812">Transmembrane</keyword>
<dbReference type="InterPro" id="IPR003918">
    <property type="entry name" value="NADH_UbQ_OxRdtase"/>
</dbReference>
<feature type="transmembrane region" description="Helical" evidence="8">
    <location>
        <begin position="415"/>
        <end position="440"/>
    </location>
</feature>